<name>A0A6J2JJM6_BOMMA</name>
<evidence type="ECO:0000313" key="3">
    <source>
        <dbReference type="RefSeq" id="XP_028028634.1"/>
    </source>
</evidence>
<keyword evidence="1" id="KW-0732">Signal</keyword>
<dbReference type="RefSeq" id="XP_028028634.1">
    <property type="nucleotide sequence ID" value="XM_028172833.1"/>
</dbReference>
<gene>
    <name evidence="3" type="primary">LOC114241863</name>
</gene>
<reference evidence="3" key="1">
    <citation type="submission" date="2025-08" db="UniProtKB">
        <authorList>
            <consortium name="RefSeq"/>
        </authorList>
    </citation>
    <scope>IDENTIFICATION</scope>
    <source>
        <tissue evidence="3">Silk gland</tissue>
    </source>
</reference>
<evidence type="ECO:0000313" key="2">
    <source>
        <dbReference type="Proteomes" id="UP000504629"/>
    </source>
</evidence>
<sequence>MSVFTLLLCIQASLLQYVDTGLGGCDPGAGLGVHRLGYGAAWHGLGDGWNGIHARYGGEVIGSTGVSGDLSVASATPVTGRVSITSAVGSGDPTCSAATTSMCGRCAPTSGCRHAALAGYY</sequence>
<dbReference type="KEGG" id="bman:114241863"/>
<dbReference type="GeneID" id="114241863"/>
<dbReference type="AlphaFoldDB" id="A0A6J2JJM6"/>
<dbReference type="Proteomes" id="UP000504629">
    <property type="component" value="Unplaced"/>
</dbReference>
<organism evidence="2 3">
    <name type="scientific">Bombyx mandarina</name>
    <name type="common">Wild silk moth</name>
    <name type="synonym">Wild silkworm</name>
    <dbReference type="NCBI Taxonomy" id="7092"/>
    <lineage>
        <taxon>Eukaryota</taxon>
        <taxon>Metazoa</taxon>
        <taxon>Ecdysozoa</taxon>
        <taxon>Arthropoda</taxon>
        <taxon>Hexapoda</taxon>
        <taxon>Insecta</taxon>
        <taxon>Pterygota</taxon>
        <taxon>Neoptera</taxon>
        <taxon>Endopterygota</taxon>
        <taxon>Lepidoptera</taxon>
        <taxon>Glossata</taxon>
        <taxon>Ditrysia</taxon>
        <taxon>Bombycoidea</taxon>
        <taxon>Bombycidae</taxon>
        <taxon>Bombycinae</taxon>
        <taxon>Bombyx</taxon>
    </lineage>
</organism>
<feature type="chain" id="PRO_5027056383" evidence="1">
    <location>
        <begin position="21"/>
        <end position="121"/>
    </location>
</feature>
<accession>A0A6J2JJM6</accession>
<proteinExistence type="predicted"/>
<protein>
    <submittedName>
        <fullName evidence="3">Chorion class A protein L12-like</fullName>
    </submittedName>
</protein>
<keyword evidence="2" id="KW-1185">Reference proteome</keyword>
<feature type="signal peptide" evidence="1">
    <location>
        <begin position="1"/>
        <end position="20"/>
    </location>
</feature>
<evidence type="ECO:0000256" key="1">
    <source>
        <dbReference type="SAM" id="SignalP"/>
    </source>
</evidence>